<evidence type="ECO:0000256" key="2">
    <source>
        <dbReference type="ARBA" id="ARBA00022946"/>
    </source>
</evidence>
<accession>A0A195AZ35</accession>
<dbReference type="Pfam" id="PF00378">
    <property type="entry name" value="ECH_1"/>
    <property type="match status" value="1"/>
</dbReference>
<dbReference type="InterPro" id="IPR001753">
    <property type="entry name" value="Enoyl-CoA_hydra/iso"/>
</dbReference>
<reference evidence="4 5" key="1">
    <citation type="submission" date="2015-09" db="EMBL/GenBank/DDBJ databases">
        <title>Atta colombica WGS genome.</title>
        <authorList>
            <person name="Nygaard S."/>
            <person name="Hu H."/>
            <person name="Boomsma J."/>
            <person name="Zhang G."/>
        </authorList>
    </citation>
    <scope>NUCLEOTIDE SEQUENCE [LARGE SCALE GENOMIC DNA]</scope>
    <source>
        <strain evidence="4">Treedump-2</strain>
        <tissue evidence="4">Whole body</tissue>
    </source>
</reference>
<dbReference type="PANTHER" id="PTHR43602">
    <property type="match status" value="1"/>
</dbReference>
<dbReference type="GO" id="GO:0005739">
    <property type="term" value="C:mitochondrion"/>
    <property type="evidence" value="ECO:0007669"/>
    <property type="project" value="TreeGrafter"/>
</dbReference>
<evidence type="ECO:0000256" key="3">
    <source>
        <dbReference type="ARBA" id="ARBA00023098"/>
    </source>
</evidence>
<dbReference type="InterPro" id="IPR029045">
    <property type="entry name" value="ClpP/crotonase-like_dom_sf"/>
</dbReference>
<evidence type="ECO:0000256" key="1">
    <source>
        <dbReference type="ARBA" id="ARBA00022832"/>
    </source>
</evidence>
<organism evidence="4 5">
    <name type="scientific">Atta colombica</name>
    <dbReference type="NCBI Taxonomy" id="520822"/>
    <lineage>
        <taxon>Eukaryota</taxon>
        <taxon>Metazoa</taxon>
        <taxon>Ecdysozoa</taxon>
        <taxon>Arthropoda</taxon>
        <taxon>Hexapoda</taxon>
        <taxon>Insecta</taxon>
        <taxon>Pterygota</taxon>
        <taxon>Neoptera</taxon>
        <taxon>Endopterygota</taxon>
        <taxon>Hymenoptera</taxon>
        <taxon>Apocrita</taxon>
        <taxon>Aculeata</taxon>
        <taxon>Formicoidea</taxon>
        <taxon>Formicidae</taxon>
        <taxon>Myrmicinae</taxon>
        <taxon>Atta</taxon>
    </lineage>
</organism>
<proteinExistence type="predicted"/>
<dbReference type="Gene3D" id="3.90.226.10">
    <property type="entry name" value="2-enoyl-CoA Hydratase, Chain A, domain 1"/>
    <property type="match status" value="1"/>
</dbReference>
<dbReference type="PANTHER" id="PTHR43602:SF1">
    <property type="entry name" value="ENOYL-COA HYDRATASE DOMAIN-CONTAINING PROTEIN 3, MITOCHONDRIAL"/>
    <property type="match status" value="1"/>
</dbReference>
<keyword evidence="5" id="KW-1185">Reference proteome</keyword>
<keyword evidence="1" id="KW-0276">Fatty acid metabolism</keyword>
<name>A0A195AZ35_9HYME</name>
<evidence type="ECO:0000313" key="4">
    <source>
        <dbReference type="EMBL" id="KYM77466.1"/>
    </source>
</evidence>
<evidence type="ECO:0000313" key="5">
    <source>
        <dbReference type="Proteomes" id="UP000078540"/>
    </source>
</evidence>
<dbReference type="Proteomes" id="UP000078540">
    <property type="component" value="Unassembled WGS sequence"/>
</dbReference>
<protein>
    <submittedName>
        <fullName evidence="4">Enoyl-CoA hydratase domain-containing protein 3, mitochondrial</fullName>
    </submittedName>
</protein>
<gene>
    <name evidence="4" type="ORF">ALC53_12095</name>
</gene>
<dbReference type="InterPro" id="IPR052377">
    <property type="entry name" value="Mitochondrial_ECH-domain"/>
</dbReference>
<keyword evidence="3" id="KW-0443">Lipid metabolism</keyword>
<sequence>MIVISRFVTKNGFTVSQGRYVARTLSTEKKYVETTEKNGVRTICMCDSSSCNSLSLGMLKSLMTEIKRDEDNKNLRSIVLMSESRKVFSAGHNLKELVCSYGLTSIRALLHTHRTEKSIIGSHHLDGYEHQISQGRV</sequence>
<dbReference type="EMBL" id="KQ976698">
    <property type="protein sequence ID" value="KYM77466.1"/>
    <property type="molecule type" value="Genomic_DNA"/>
</dbReference>
<dbReference type="AlphaFoldDB" id="A0A195AZ35"/>
<keyword evidence="2" id="KW-0809">Transit peptide</keyword>
<dbReference type="SUPFAM" id="SSF52096">
    <property type="entry name" value="ClpP/crotonase"/>
    <property type="match status" value="1"/>
</dbReference>
<dbReference type="GO" id="GO:0006631">
    <property type="term" value="P:fatty acid metabolic process"/>
    <property type="evidence" value="ECO:0007669"/>
    <property type="project" value="UniProtKB-KW"/>
</dbReference>
<dbReference type="STRING" id="520822.A0A195AZ35"/>
<dbReference type="GO" id="GO:0016836">
    <property type="term" value="F:hydro-lyase activity"/>
    <property type="evidence" value="ECO:0007669"/>
    <property type="project" value="TreeGrafter"/>
</dbReference>